<dbReference type="HOGENOM" id="CLU_103819_1_0_1"/>
<evidence type="ECO:0000313" key="3">
    <source>
        <dbReference type="Proteomes" id="UP000000267"/>
    </source>
</evidence>
<dbReference type="Proteomes" id="UP000000267">
    <property type="component" value="Unassembled WGS sequence"/>
</dbReference>
<dbReference type="PANTHER" id="PTHR28077:SF1">
    <property type="entry name" value="INOSITOL PHOSPHORYLCERAMIDE SYNTHASE REGULATORY SUBUNIT KEI1"/>
    <property type="match status" value="1"/>
</dbReference>
<feature type="transmembrane region" description="Helical" evidence="1">
    <location>
        <begin position="143"/>
        <end position="167"/>
    </location>
</feature>
<dbReference type="GO" id="GO:0030148">
    <property type="term" value="P:sphingolipid biosynthetic process"/>
    <property type="evidence" value="ECO:0007669"/>
    <property type="project" value="EnsemblFungi"/>
</dbReference>
<dbReference type="KEGG" id="vpo:Kpol_1062p30"/>
<reference evidence="2 3" key="1">
    <citation type="journal article" date="2007" name="Proc. Natl. Acad. Sci. U.S.A.">
        <title>Independent sorting-out of thousands of duplicated gene pairs in two yeast species descended from a whole-genome duplication.</title>
        <authorList>
            <person name="Scannell D.R."/>
            <person name="Frank A.C."/>
            <person name="Conant G.C."/>
            <person name="Byrne K.P."/>
            <person name="Woolfit M."/>
            <person name="Wolfe K.H."/>
        </authorList>
    </citation>
    <scope>NUCLEOTIDE SEQUENCE [LARGE SCALE GENOMIC DNA]</scope>
    <source>
        <strain evidence="3">ATCC 22028 / DSM 70294 / BCRC 21397 / CBS 2163 / NBRC 10782 / NRRL Y-8283 / UCD 57-17</strain>
    </source>
</reference>
<sequence length="214" mass="24624">MNINQELSRVKTHYSNLPRSFFGFLPLYIGVETVLGITILNKCSGAYGILALFTGHPLNVFQWVSYLWSVFTLIIYSQGLFQVHTPSLLTYSQIFVVFSFDTFLTCVFTMIFSSQWFTETGSGMSDGSGVDEYGQGASETYEYTFTILITVVALVSRMYFNFILAAFNQELFLHPKYMVDFDDVEQDLKNKNKIVQWWIKSKKSCYNLARHILT</sequence>
<evidence type="ECO:0000313" key="2">
    <source>
        <dbReference type="EMBL" id="EDO17322.1"/>
    </source>
</evidence>
<keyword evidence="1" id="KW-0812">Transmembrane</keyword>
<dbReference type="Pfam" id="PF08552">
    <property type="entry name" value="Kei1"/>
    <property type="match status" value="2"/>
</dbReference>
<dbReference type="FunCoup" id="A7TK87">
    <property type="interactions" value="24"/>
</dbReference>
<dbReference type="GO" id="GO:0000139">
    <property type="term" value="C:Golgi membrane"/>
    <property type="evidence" value="ECO:0007669"/>
    <property type="project" value="EnsemblFungi"/>
</dbReference>
<dbReference type="GO" id="GO:0070917">
    <property type="term" value="F:inositol phosphoceramide synthase regulator activity"/>
    <property type="evidence" value="ECO:0007669"/>
    <property type="project" value="EnsemblFungi"/>
</dbReference>
<protein>
    <recommendedName>
        <fullName evidence="4">Inositol phosphorylceramide synthase regulatory subunit KEI1</fullName>
    </recommendedName>
</protein>
<evidence type="ECO:0008006" key="4">
    <source>
        <dbReference type="Google" id="ProtNLM"/>
    </source>
</evidence>
<name>A7TK87_VANPO</name>
<evidence type="ECO:0000256" key="1">
    <source>
        <dbReference type="SAM" id="Phobius"/>
    </source>
</evidence>
<dbReference type="eggNOG" id="ENOG502QT2Z">
    <property type="taxonomic scope" value="Eukaryota"/>
</dbReference>
<dbReference type="GO" id="GO:0070916">
    <property type="term" value="C:inositol phosphoceramide synthase complex"/>
    <property type="evidence" value="ECO:0007669"/>
    <property type="project" value="EnsemblFungi"/>
</dbReference>
<dbReference type="GeneID" id="5545530"/>
<organism evidence="3">
    <name type="scientific">Vanderwaltozyma polyspora (strain ATCC 22028 / DSM 70294 / BCRC 21397 / CBS 2163 / NBRC 10782 / NRRL Y-8283 / UCD 57-17)</name>
    <name type="common">Kluyveromyces polysporus</name>
    <dbReference type="NCBI Taxonomy" id="436907"/>
    <lineage>
        <taxon>Eukaryota</taxon>
        <taxon>Fungi</taxon>
        <taxon>Dikarya</taxon>
        <taxon>Ascomycota</taxon>
        <taxon>Saccharomycotina</taxon>
        <taxon>Saccharomycetes</taxon>
        <taxon>Saccharomycetales</taxon>
        <taxon>Saccharomycetaceae</taxon>
        <taxon>Vanderwaltozyma</taxon>
    </lineage>
</organism>
<feature type="transmembrane region" description="Helical" evidence="1">
    <location>
        <begin position="88"/>
        <end position="112"/>
    </location>
</feature>
<dbReference type="EMBL" id="DS480406">
    <property type="protein sequence ID" value="EDO17322.1"/>
    <property type="molecule type" value="Genomic_DNA"/>
</dbReference>
<dbReference type="InParanoid" id="A7TK87"/>
<accession>A7TK87</accession>
<keyword evidence="3" id="KW-1185">Reference proteome</keyword>
<feature type="transmembrane region" description="Helical" evidence="1">
    <location>
        <begin position="21"/>
        <end position="40"/>
    </location>
</feature>
<dbReference type="GO" id="GO:0006673">
    <property type="term" value="P:inositol phosphoceramide metabolic process"/>
    <property type="evidence" value="ECO:0007669"/>
    <property type="project" value="EnsemblFungi"/>
</dbReference>
<dbReference type="OrthoDB" id="3338076at2759"/>
<dbReference type="PANTHER" id="PTHR28077">
    <property type="entry name" value="INOSITOL PHOSPHORYLCERAMIDE SYNTHASE REGULATORY SUBUNIT KEI1"/>
    <property type="match status" value="1"/>
</dbReference>
<dbReference type="PhylomeDB" id="A7TK87"/>
<dbReference type="RefSeq" id="XP_001645180.1">
    <property type="nucleotide sequence ID" value="XM_001645130.1"/>
</dbReference>
<proteinExistence type="predicted"/>
<keyword evidence="1" id="KW-0472">Membrane</keyword>
<dbReference type="OMA" id="FNCILAS"/>
<keyword evidence="1" id="KW-1133">Transmembrane helix</keyword>
<gene>
    <name evidence="2" type="ORF">Kpol_1062p30</name>
</gene>
<dbReference type="STRING" id="436907.A7TK87"/>
<dbReference type="AlphaFoldDB" id="A7TK87"/>
<dbReference type="InterPro" id="IPR013862">
    <property type="entry name" value="Kei1"/>
</dbReference>
<feature type="transmembrane region" description="Helical" evidence="1">
    <location>
        <begin position="60"/>
        <end position="76"/>
    </location>
</feature>